<dbReference type="EMBL" id="BAAABL010000058">
    <property type="protein sequence ID" value="GAA0305458.1"/>
    <property type="molecule type" value="Genomic_DNA"/>
</dbReference>
<dbReference type="PROSITE" id="PS51318">
    <property type="entry name" value="TAT"/>
    <property type="match status" value="1"/>
</dbReference>
<dbReference type="InterPro" id="IPR006311">
    <property type="entry name" value="TAT_signal"/>
</dbReference>
<accession>A0AAV3S9C7</accession>
<protein>
    <recommendedName>
        <fullName evidence="4">Tat (Twin-arginine translocation) pathway signal sequence</fullName>
    </recommendedName>
</protein>
<evidence type="ECO:0000256" key="1">
    <source>
        <dbReference type="SAM" id="MobiDB-lite"/>
    </source>
</evidence>
<evidence type="ECO:0008006" key="4">
    <source>
        <dbReference type="Google" id="ProtNLM"/>
    </source>
</evidence>
<organism evidence="2 3">
    <name type="scientific">Halarchaeum salinum</name>
    <dbReference type="NCBI Taxonomy" id="489912"/>
    <lineage>
        <taxon>Archaea</taxon>
        <taxon>Methanobacteriati</taxon>
        <taxon>Methanobacteriota</taxon>
        <taxon>Stenosarchaea group</taxon>
        <taxon>Halobacteria</taxon>
        <taxon>Halobacteriales</taxon>
        <taxon>Halobacteriaceae</taxon>
    </lineage>
</organism>
<dbReference type="RefSeq" id="WP_211313636.1">
    <property type="nucleotide sequence ID" value="NZ_BAAABL010000058.1"/>
</dbReference>
<reference evidence="2 3" key="1">
    <citation type="journal article" date="2019" name="Int. J. Syst. Evol. Microbiol.">
        <title>The Global Catalogue of Microorganisms (GCM) 10K type strain sequencing project: providing services to taxonomists for standard genome sequencing and annotation.</title>
        <authorList>
            <consortium name="The Broad Institute Genomics Platform"/>
            <consortium name="The Broad Institute Genome Sequencing Center for Infectious Disease"/>
            <person name="Wu L."/>
            <person name="Ma J."/>
        </authorList>
    </citation>
    <scope>NUCLEOTIDE SEQUENCE [LARGE SCALE GENOMIC DNA]</scope>
    <source>
        <strain evidence="2 3">JCM 16330</strain>
    </source>
</reference>
<comment type="caution">
    <text evidence="2">The sequence shown here is derived from an EMBL/GenBank/DDBJ whole genome shotgun (WGS) entry which is preliminary data.</text>
</comment>
<proteinExistence type="predicted"/>
<keyword evidence="3" id="KW-1185">Reference proteome</keyword>
<evidence type="ECO:0000313" key="3">
    <source>
        <dbReference type="Proteomes" id="UP001500837"/>
    </source>
</evidence>
<evidence type="ECO:0000313" key="2">
    <source>
        <dbReference type="EMBL" id="GAA0305458.1"/>
    </source>
</evidence>
<dbReference type="Proteomes" id="UP001500837">
    <property type="component" value="Unassembled WGS sequence"/>
</dbReference>
<feature type="region of interest" description="Disordered" evidence="1">
    <location>
        <begin position="84"/>
        <end position="103"/>
    </location>
</feature>
<name>A0AAV3S9C7_9EURY</name>
<sequence>MTKYDTLTRDELIDRIESLEDQLADADGGYSRRSVIAAAAGVAAAGAAGVFSTGVASAAPTGTFPASGDDALLKIRADRVRLVARSSDPSTPDDGTMWYRGGL</sequence>
<gene>
    <name evidence="2" type="ORF">GCM10009066_19150</name>
</gene>
<dbReference type="AlphaFoldDB" id="A0AAV3S9C7"/>